<name>A0A816N8Q6_BRANA</name>
<gene>
    <name evidence="2" type="ORF">DARMORV10_C07P61860.1</name>
</gene>
<dbReference type="PANTHER" id="PTHR21737">
    <property type="entry name" value="POLYGLUTAMINE BINDING PROTEIN 1/MARVEL MEMBRANE-ASSOCIATING DOMAIN CONTAINING 3"/>
    <property type="match status" value="1"/>
</dbReference>
<proteinExistence type="predicted"/>
<evidence type="ECO:0000313" key="2">
    <source>
        <dbReference type="EMBL" id="CAF2032600.1"/>
    </source>
</evidence>
<dbReference type="Proteomes" id="UP001295469">
    <property type="component" value="Chromosome C07"/>
</dbReference>
<dbReference type="Gramene" id="CDX72595">
    <property type="protein sequence ID" value="CDX72595"/>
    <property type="gene ID" value="GSBRNA2T00100139001"/>
</dbReference>
<feature type="domain" description="Splicing factor Cactin C-terminal" evidence="1">
    <location>
        <begin position="25"/>
        <end position="71"/>
    </location>
</feature>
<organism evidence="2">
    <name type="scientific">Brassica napus</name>
    <name type="common">Rape</name>
    <dbReference type="NCBI Taxonomy" id="3708"/>
    <lineage>
        <taxon>Eukaryota</taxon>
        <taxon>Viridiplantae</taxon>
        <taxon>Streptophyta</taxon>
        <taxon>Embryophyta</taxon>
        <taxon>Tracheophyta</taxon>
        <taxon>Spermatophyta</taxon>
        <taxon>Magnoliopsida</taxon>
        <taxon>eudicotyledons</taxon>
        <taxon>Gunneridae</taxon>
        <taxon>Pentapetalae</taxon>
        <taxon>rosids</taxon>
        <taxon>malvids</taxon>
        <taxon>Brassicales</taxon>
        <taxon>Brassicaceae</taxon>
        <taxon>Brassiceae</taxon>
        <taxon>Brassica</taxon>
    </lineage>
</organism>
<accession>A0A816N8Q6</accession>
<dbReference type="PANTHER" id="PTHR21737:SF4">
    <property type="entry name" value="SPLICING FACTOR CACTIN"/>
    <property type="match status" value="1"/>
</dbReference>
<dbReference type="EMBL" id="HG994371">
    <property type="protein sequence ID" value="CAF2032600.1"/>
    <property type="molecule type" value="Genomic_DNA"/>
</dbReference>
<reference evidence="2" key="1">
    <citation type="submission" date="2021-01" db="EMBL/GenBank/DDBJ databases">
        <authorList>
            <consortium name="Genoscope - CEA"/>
            <person name="William W."/>
        </authorList>
    </citation>
    <scope>NUCLEOTIDE SEQUENCE</scope>
</reference>
<sequence length="71" mass="8715">MWILVASSIPWRRSLHHLCDPVPCSGPPYQDIAFRIVNKEWEYSHKKGYRCTFERGILNLHFNFKRHRYRR</sequence>
<dbReference type="Pfam" id="PF09732">
    <property type="entry name" value="CactinC_cactus"/>
    <property type="match status" value="1"/>
</dbReference>
<dbReference type="AlphaFoldDB" id="A0A816N8Q6"/>
<dbReference type="SMART" id="SM01050">
    <property type="entry name" value="CactinC_cactus"/>
    <property type="match status" value="1"/>
</dbReference>
<evidence type="ECO:0000259" key="1">
    <source>
        <dbReference type="Pfam" id="PF09732"/>
    </source>
</evidence>
<protein>
    <submittedName>
        <fullName evidence="2">(rape) hypothetical protein</fullName>
    </submittedName>
</protein>
<dbReference type="InterPro" id="IPR019134">
    <property type="entry name" value="Cactin_C"/>
</dbReference>